<feature type="region of interest" description="Disordered" evidence="3">
    <location>
        <begin position="269"/>
        <end position="299"/>
    </location>
</feature>
<dbReference type="RefSeq" id="WP_307063950.1">
    <property type="nucleotide sequence ID" value="NZ_JAUSUH010000013.1"/>
</dbReference>
<sequence length="299" mass="32116">MSASPTPTSPMNVFDPQALAQRRQRARALGPETFLLDRVAEDLVDRLTAVKRVFGTAGDLGTPTPVLREALSGTGMVERYVAFGPAERGDVDVVTDPEILPFAPASLDLVVSALALQSVNDLPGVLAQIRRALKPDGLLLAGFLGGGTLSELREAFAIAESDTLGGISPRVAPFVDLRDLGGLLQRAGLALPVTDVDRVVVRYGDPLALLHDLRRMGAANPLTDRRRAPLLKKTLARLFEVYAERFADPDGRLRATFEIVWISGWAPHESQQKPLRPGSAKTRLADALNVPEGRLPGEG</sequence>
<comment type="caution">
    <text evidence="5">The sequence shown here is derived from an EMBL/GenBank/DDBJ whole genome shotgun (WGS) entry which is preliminary data.</text>
</comment>
<protein>
    <submittedName>
        <fullName evidence="5">SAM-dependent methyltransferase</fullName>
    </submittedName>
</protein>
<dbReference type="Gene3D" id="3.40.50.150">
    <property type="entry name" value="Vaccinia Virus protein VP39"/>
    <property type="match status" value="1"/>
</dbReference>
<dbReference type="GO" id="GO:0016787">
    <property type="term" value="F:hydrolase activity"/>
    <property type="evidence" value="ECO:0007669"/>
    <property type="project" value="UniProtKB-KW"/>
</dbReference>
<dbReference type="InterPro" id="IPR013216">
    <property type="entry name" value="Methyltransf_11"/>
</dbReference>
<dbReference type="Proteomes" id="UP001238467">
    <property type="component" value="Unassembled WGS sequence"/>
</dbReference>
<keyword evidence="1 5" id="KW-0489">Methyltransferase</keyword>
<dbReference type="PANTHER" id="PTHR13090:SF1">
    <property type="entry name" value="ARGININE-HYDROXYLASE NDUFAF5, MITOCHONDRIAL"/>
    <property type="match status" value="1"/>
</dbReference>
<keyword evidence="5" id="KW-0378">Hydrolase</keyword>
<dbReference type="GO" id="GO:0008168">
    <property type="term" value="F:methyltransferase activity"/>
    <property type="evidence" value="ECO:0007669"/>
    <property type="project" value="UniProtKB-KW"/>
</dbReference>
<dbReference type="EMBL" id="JAUSUH010000013">
    <property type="protein sequence ID" value="MDQ0349877.1"/>
    <property type="molecule type" value="Genomic_DNA"/>
</dbReference>
<dbReference type="InterPro" id="IPR050602">
    <property type="entry name" value="Malonyl-ACP_OMT"/>
</dbReference>
<name>A0ABU0DN50_9HYPH</name>
<reference evidence="5 6" key="1">
    <citation type="submission" date="2023-07" db="EMBL/GenBank/DDBJ databases">
        <title>Genomic Encyclopedia of Type Strains, Phase IV (KMG-IV): sequencing the most valuable type-strain genomes for metagenomic binning, comparative biology and taxonomic classification.</title>
        <authorList>
            <person name="Goeker M."/>
        </authorList>
    </citation>
    <scope>NUCLEOTIDE SEQUENCE [LARGE SCALE GENOMIC DNA]</scope>
    <source>
        <strain evidence="5 6">DSM 1277</strain>
    </source>
</reference>
<gene>
    <name evidence="5" type="ORF">J2S76_004331</name>
</gene>
<evidence type="ECO:0000256" key="2">
    <source>
        <dbReference type="ARBA" id="ARBA00022679"/>
    </source>
</evidence>
<organism evidence="5 6">
    <name type="scientific">Ancylobacter vacuolatus</name>
    <dbReference type="NCBI Taxonomy" id="223389"/>
    <lineage>
        <taxon>Bacteria</taxon>
        <taxon>Pseudomonadati</taxon>
        <taxon>Pseudomonadota</taxon>
        <taxon>Alphaproteobacteria</taxon>
        <taxon>Hyphomicrobiales</taxon>
        <taxon>Xanthobacteraceae</taxon>
        <taxon>Ancylobacter</taxon>
    </lineage>
</organism>
<evidence type="ECO:0000259" key="4">
    <source>
        <dbReference type="Pfam" id="PF08241"/>
    </source>
</evidence>
<feature type="domain" description="Methyltransferase type 11" evidence="4">
    <location>
        <begin position="93"/>
        <end position="140"/>
    </location>
</feature>
<evidence type="ECO:0000313" key="6">
    <source>
        <dbReference type="Proteomes" id="UP001238467"/>
    </source>
</evidence>
<evidence type="ECO:0000313" key="5">
    <source>
        <dbReference type="EMBL" id="MDQ0349877.1"/>
    </source>
</evidence>
<accession>A0ABU0DN50</accession>
<keyword evidence="6" id="KW-1185">Reference proteome</keyword>
<dbReference type="InterPro" id="IPR029063">
    <property type="entry name" value="SAM-dependent_MTases_sf"/>
</dbReference>
<evidence type="ECO:0000256" key="3">
    <source>
        <dbReference type="SAM" id="MobiDB-lite"/>
    </source>
</evidence>
<dbReference type="PANTHER" id="PTHR13090">
    <property type="entry name" value="ARGININE-HYDROXYLASE NDUFAF5, MITOCHONDRIAL"/>
    <property type="match status" value="1"/>
</dbReference>
<dbReference type="SUPFAM" id="SSF53335">
    <property type="entry name" value="S-adenosyl-L-methionine-dependent methyltransferases"/>
    <property type="match status" value="1"/>
</dbReference>
<dbReference type="Pfam" id="PF08241">
    <property type="entry name" value="Methyltransf_11"/>
    <property type="match status" value="1"/>
</dbReference>
<dbReference type="GO" id="GO:0032259">
    <property type="term" value="P:methylation"/>
    <property type="evidence" value="ECO:0007669"/>
    <property type="project" value="UniProtKB-KW"/>
</dbReference>
<evidence type="ECO:0000256" key="1">
    <source>
        <dbReference type="ARBA" id="ARBA00022603"/>
    </source>
</evidence>
<proteinExistence type="predicted"/>
<keyword evidence="2" id="KW-0808">Transferase</keyword>